<organism evidence="2">
    <name type="scientific">Grammatophora oceanica</name>
    <dbReference type="NCBI Taxonomy" id="210454"/>
    <lineage>
        <taxon>Eukaryota</taxon>
        <taxon>Sar</taxon>
        <taxon>Stramenopiles</taxon>
        <taxon>Ochrophyta</taxon>
        <taxon>Bacillariophyta</taxon>
        <taxon>Fragilariophyceae</taxon>
        <taxon>Fragilariophycidae</taxon>
        <taxon>Rhabdonematales</taxon>
        <taxon>Grammatophoraceae</taxon>
        <taxon>Grammatophora</taxon>
    </lineage>
</organism>
<gene>
    <name evidence="2" type="ORF">GOCE00092_LOCUS17693</name>
</gene>
<proteinExistence type="predicted"/>
<protein>
    <submittedName>
        <fullName evidence="2">Uncharacterized protein</fullName>
    </submittedName>
</protein>
<accession>A0A7S1VBJ4</accession>
<dbReference type="AlphaFoldDB" id="A0A7S1VBJ4"/>
<evidence type="ECO:0000313" key="2">
    <source>
        <dbReference type="EMBL" id="CAD9292684.1"/>
    </source>
</evidence>
<reference evidence="2" key="1">
    <citation type="submission" date="2021-01" db="EMBL/GenBank/DDBJ databases">
        <authorList>
            <person name="Corre E."/>
            <person name="Pelletier E."/>
            <person name="Niang G."/>
            <person name="Scheremetjew M."/>
            <person name="Finn R."/>
            <person name="Kale V."/>
            <person name="Holt S."/>
            <person name="Cochrane G."/>
            <person name="Meng A."/>
            <person name="Brown T."/>
            <person name="Cohen L."/>
        </authorList>
    </citation>
    <scope>NUCLEOTIDE SEQUENCE</scope>
    <source>
        <strain evidence="2">CCMP 410</strain>
    </source>
</reference>
<evidence type="ECO:0000256" key="1">
    <source>
        <dbReference type="SAM" id="MobiDB-lite"/>
    </source>
</evidence>
<name>A0A7S1VBJ4_9STRA</name>
<sequence length="145" mass="16341">MEPRAASIRDCSTGFYPFEAAACAAPVRSISSPVDSSSCGEDDQQTRLQSESFHYFLLTDGILSSDTSMSSEDEDKEEEDSVMEPDPATTRESPQQITPPRHQHHTDYNEKDHAEWLDLIYRLFRAQDPVQRLKHRNGGLLPPTS</sequence>
<feature type="region of interest" description="Disordered" evidence="1">
    <location>
        <begin position="64"/>
        <end position="109"/>
    </location>
</feature>
<dbReference type="EMBL" id="HBGK01034161">
    <property type="protein sequence ID" value="CAD9292684.1"/>
    <property type="molecule type" value="Transcribed_RNA"/>
</dbReference>
<feature type="compositionally biased region" description="Acidic residues" evidence="1">
    <location>
        <begin position="71"/>
        <end position="83"/>
    </location>
</feature>